<dbReference type="OrthoDB" id="5881184at2"/>
<keyword evidence="1" id="KW-0808">Transferase</keyword>
<name>L0KB82_HALHC</name>
<dbReference type="Pfam" id="PF12847">
    <property type="entry name" value="Methyltransf_18"/>
    <property type="match status" value="1"/>
</dbReference>
<organism evidence="1 2">
    <name type="scientific">Halobacteroides halobius (strain ATCC 35273 / DSM 5150 / MD-1)</name>
    <dbReference type="NCBI Taxonomy" id="748449"/>
    <lineage>
        <taxon>Bacteria</taxon>
        <taxon>Bacillati</taxon>
        <taxon>Bacillota</taxon>
        <taxon>Clostridia</taxon>
        <taxon>Halanaerobiales</taxon>
        <taxon>Halobacteroidaceae</taxon>
        <taxon>Halobacteroides</taxon>
    </lineage>
</organism>
<dbReference type="PANTHER" id="PTHR38451:SF1">
    <property type="entry name" value="TRNA (ADENINE(22)-N(1))-METHYLTRANSFERASE"/>
    <property type="match status" value="1"/>
</dbReference>
<reference evidence="2" key="1">
    <citation type="submission" date="2012-02" db="EMBL/GenBank/DDBJ databases">
        <title>The complete genome of Halobacteroides halobius DSM 5150.</title>
        <authorList>
            <person name="Lucas S."/>
            <person name="Copeland A."/>
            <person name="Lapidus A."/>
            <person name="Glavina del Rio T."/>
            <person name="Dalin E."/>
            <person name="Tice H."/>
            <person name="Bruce D."/>
            <person name="Goodwin L."/>
            <person name="Pitluck S."/>
            <person name="Peters L."/>
            <person name="Mikhailova N."/>
            <person name="Gu W."/>
            <person name="Kyrpides N."/>
            <person name="Mavromatis K."/>
            <person name="Ivanova N."/>
            <person name="Brettin T."/>
            <person name="Detter J.C."/>
            <person name="Han C."/>
            <person name="Larimer F."/>
            <person name="Land M."/>
            <person name="Hauser L."/>
            <person name="Markowitz V."/>
            <person name="Cheng J.-F."/>
            <person name="Hugenholtz P."/>
            <person name="Woyke T."/>
            <person name="Wu D."/>
            <person name="Tindall B."/>
            <person name="Pomrenke H."/>
            <person name="Brambilla E."/>
            <person name="Klenk H.-P."/>
            <person name="Eisen J.A."/>
        </authorList>
    </citation>
    <scope>NUCLEOTIDE SEQUENCE [LARGE SCALE GENOMIC DNA]</scope>
    <source>
        <strain evidence="2">ATCC 35273 / DSM 5150 / MD-1</strain>
    </source>
</reference>
<dbReference type="PATRIC" id="fig|748449.3.peg.1798"/>
<dbReference type="GO" id="GO:0160105">
    <property type="term" value="F:tRNA (adenine(22)-N1)-methyltransferase activity"/>
    <property type="evidence" value="ECO:0007669"/>
    <property type="project" value="InterPro"/>
</dbReference>
<gene>
    <name evidence="1" type="ordered locus">Halha_1868</name>
</gene>
<dbReference type="STRING" id="748449.Halha_1868"/>
<accession>L0KB82</accession>
<keyword evidence="2" id="KW-1185">Reference proteome</keyword>
<dbReference type="InterPro" id="IPR029063">
    <property type="entry name" value="SAM-dependent_MTases_sf"/>
</dbReference>
<keyword evidence="1" id="KW-0489">Methyltransferase</keyword>
<protein>
    <submittedName>
        <fullName evidence="1">Putative SAM-dependent methyltransferase</fullName>
    </submittedName>
</protein>
<dbReference type="eggNOG" id="COG2384">
    <property type="taxonomic scope" value="Bacteria"/>
</dbReference>
<dbReference type="HOGENOM" id="CLU_071037_1_0_9"/>
<dbReference type="Gene3D" id="3.40.50.150">
    <property type="entry name" value="Vaccinia Virus protein VP39"/>
    <property type="match status" value="1"/>
</dbReference>
<dbReference type="Proteomes" id="UP000010880">
    <property type="component" value="Chromosome"/>
</dbReference>
<dbReference type="EMBL" id="CP003359">
    <property type="protein sequence ID" value="AGB41780.1"/>
    <property type="molecule type" value="Genomic_DNA"/>
</dbReference>
<evidence type="ECO:0000313" key="1">
    <source>
        <dbReference type="EMBL" id="AGB41780.1"/>
    </source>
</evidence>
<dbReference type="GO" id="GO:0032259">
    <property type="term" value="P:methylation"/>
    <property type="evidence" value="ECO:0007669"/>
    <property type="project" value="UniProtKB-KW"/>
</dbReference>
<dbReference type="SUPFAM" id="SSF53335">
    <property type="entry name" value="S-adenosyl-L-methionine-dependent methyltransferases"/>
    <property type="match status" value="1"/>
</dbReference>
<dbReference type="PANTHER" id="PTHR38451">
    <property type="entry name" value="TRNA (ADENINE(22)-N(1))-METHYLTRANSFERASE"/>
    <property type="match status" value="1"/>
</dbReference>
<dbReference type="KEGG" id="hhl:Halha_1868"/>
<dbReference type="RefSeq" id="WP_015327496.1">
    <property type="nucleotide sequence ID" value="NC_019978.1"/>
</dbReference>
<sequence>MKLSPRLKKIVSLLELPTSIVDIGTDHAYIPIHLAKNTNCSKIIASDCNRAPYQAALEHVRQADVEDKVDVRLGCGLSVLSKSEVQTAIIAGMGGQTIRQIIGDDYDLAQGLDRIVLQPMAGAGSLRKWLVNNNFKIINEALVADNDKFYQIIVVTPGSMKLEDSFLLEIGPQLIEKGDPLLSTYLDNLEEKWQKIIKDIAVELPDHPKVINLKSKIDKMQEVKKCLSSYTK</sequence>
<dbReference type="AlphaFoldDB" id="L0KB82"/>
<dbReference type="InterPro" id="IPR006901">
    <property type="entry name" value="TrmK"/>
</dbReference>
<evidence type="ECO:0000313" key="2">
    <source>
        <dbReference type="Proteomes" id="UP000010880"/>
    </source>
</evidence>
<proteinExistence type="predicted"/>
<dbReference type="PIRSF" id="PIRSF018637">
    <property type="entry name" value="TrmK"/>
    <property type="match status" value="1"/>
</dbReference>